<feature type="domain" description="Carbohydrate kinase PfkB" evidence="6">
    <location>
        <begin position="37"/>
        <end position="316"/>
    </location>
</feature>
<evidence type="ECO:0000256" key="3">
    <source>
        <dbReference type="ARBA" id="ARBA00022741"/>
    </source>
</evidence>
<dbReference type="STRING" id="1189325.SAMN04488119_105229"/>
<evidence type="ECO:0000313" key="8">
    <source>
        <dbReference type="Proteomes" id="UP000184066"/>
    </source>
</evidence>
<evidence type="ECO:0000256" key="1">
    <source>
        <dbReference type="ARBA" id="ARBA00010688"/>
    </source>
</evidence>
<dbReference type="RefSeq" id="WP_218139765.1">
    <property type="nucleotide sequence ID" value="NZ_FOHL01000005.1"/>
</dbReference>
<proteinExistence type="inferred from homology"/>
<name>A0A1M7TCP4_9RHOB</name>
<keyword evidence="2" id="KW-0808">Transferase</keyword>
<dbReference type="Pfam" id="PF00294">
    <property type="entry name" value="PfkB"/>
    <property type="match status" value="1"/>
</dbReference>
<dbReference type="SUPFAM" id="SSF53613">
    <property type="entry name" value="Ribokinase-like"/>
    <property type="match status" value="1"/>
</dbReference>
<dbReference type="PANTHER" id="PTHR43085">
    <property type="entry name" value="HEXOKINASE FAMILY MEMBER"/>
    <property type="match status" value="1"/>
</dbReference>
<evidence type="ECO:0000256" key="4">
    <source>
        <dbReference type="ARBA" id="ARBA00022777"/>
    </source>
</evidence>
<protein>
    <submittedName>
        <fullName evidence="7">Fructokinase</fullName>
    </submittedName>
</protein>
<dbReference type="EMBL" id="FRDL01000005">
    <property type="protein sequence ID" value="SHN68428.1"/>
    <property type="molecule type" value="Genomic_DNA"/>
</dbReference>
<evidence type="ECO:0000313" key="7">
    <source>
        <dbReference type="EMBL" id="SHN68428.1"/>
    </source>
</evidence>
<dbReference type="Proteomes" id="UP000184066">
    <property type="component" value="Unassembled WGS sequence"/>
</dbReference>
<evidence type="ECO:0000256" key="2">
    <source>
        <dbReference type="ARBA" id="ARBA00022679"/>
    </source>
</evidence>
<organism evidence="7 8">
    <name type="scientific">Oceanicella actignis</name>
    <dbReference type="NCBI Taxonomy" id="1189325"/>
    <lineage>
        <taxon>Bacteria</taxon>
        <taxon>Pseudomonadati</taxon>
        <taxon>Pseudomonadota</taxon>
        <taxon>Alphaproteobacteria</taxon>
        <taxon>Rhodobacterales</taxon>
        <taxon>Paracoccaceae</taxon>
        <taxon>Oceanicella</taxon>
    </lineage>
</organism>
<gene>
    <name evidence="7" type="ORF">SAMN05216200_105227</name>
</gene>
<dbReference type="InterPro" id="IPR029056">
    <property type="entry name" value="Ribokinase-like"/>
</dbReference>
<dbReference type="PANTHER" id="PTHR43085:SF1">
    <property type="entry name" value="PSEUDOURIDINE KINASE-RELATED"/>
    <property type="match status" value="1"/>
</dbReference>
<keyword evidence="3" id="KW-0547">Nucleotide-binding</keyword>
<dbReference type="Gene3D" id="3.40.1190.20">
    <property type="match status" value="1"/>
</dbReference>
<keyword evidence="8" id="KW-1185">Reference proteome</keyword>
<dbReference type="GO" id="GO:0016301">
    <property type="term" value="F:kinase activity"/>
    <property type="evidence" value="ECO:0007669"/>
    <property type="project" value="UniProtKB-KW"/>
</dbReference>
<dbReference type="CDD" id="cd01167">
    <property type="entry name" value="bac_FRK"/>
    <property type="match status" value="1"/>
</dbReference>
<evidence type="ECO:0000259" key="6">
    <source>
        <dbReference type="Pfam" id="PF00294"/>
    </source>
</evidence>
<sequence length="330" mass="34164">MPDRPAHAAPPPADRPMFLSCGEALWDLFAAERDGGLSFDARIGGSPFNVAVGLARLGVASGILAGVSTDRLGARLMRALLEEGVDARFVRSKDAPTTLSLVDVGPDGAPAYAFYGAGGADRAIEPDDLPPADAPIWGVHAGSYSLTAEPIGSSLLRLFERERGRRLLCLDPNVRLGVIPDPALWRARIEAFAALADLVKISAEDIGLLWPGVEPAELAARWRAAGAALVVVTHGAEGAEAFGPAGRTRAPARRVRAVDAVGAGDTFQAALIAGLDAAGARSRAALSALGGEDIARIMNFAAAAAALTCARRGADLPRRAEVEAFAREAV</sequence>
<keyword evidence="4 7" id="KW-0418">Kinase</keyword>
<dbReference type="AlphaFoldDB" id="A0A1M7TCP4"/>
<dbReference type="InterPro" id="IPR011611">
    <property type="entry name" value="PfkB_dom"/>
</dbReference>
<reference evidence="7 8" key="1">
    <citation type="submission" date="2016-12" db="EMBL/GenBank/DDBJ databases">
        <authorList>
            <person name="Song W.-J."/>
            <person name="Kurnit D.M."/>
        </authorList>
    </citation>
    <scope>NUCLEOTIDE SEQUENCE [LARGE SCALE GENOMIC DNA]</scope>
    <source>
        <strain evidence="7 8">CGMCC 1.10808</strain>
    </source>
</reference>
<dbReference type="GO" id="GO:0005524">
    <property type="term" value="F:ATP binding"/>
    <property type="evidence" value="ECO:0007669"/>
    <property type="project" value="UniProtKB-KW"/>
</dbReference>
<dbReference type="InterPro" id="IPR050306">
    <property type="entry name" value="PfkB_Carbo_kinase"/>
</dbReference>
<comment type="similarity">
    <text evidence="1">Belongs to the carbohydrate kinase PfkB family.</text>
</comment>
<accession>A0A1M7TCP4</accession>
<evidence type="ECO:0000256" key="5">
    <source>
        <dbReference type="ARBA" id="ARBA00022840"/>
    </source>
</evidence>
<keyword evidence="5" id="KW-0067">ATP-binding</keyword>